<feature type="domain" description="HTH bat-type" evidence="3">
    <location>
        <begin position="182"/>
        <end position="229"/>
    </location>
</feature>
<dbReference type="Gene3D" id="1.10.10.10">
    <property type="entry name" value="Winged helix-like DNA-binding domain superfamily/Winged helix DNA-binding domain"/>
    <property type="match status" value="1"/>
</dbReference>
<dbReference type="RefSeq" id="WP_304449886.1">
    <property type="nucleotide sequence ID" value="NZ_JARRAH010000003.1"/>
</dbReference>
<dbReference type="AlphaFoldDB" id="A0ABD5UCV0"/>
<keyword evidence="1" id="KW-0805">Transcription regulation</keyword>
<dbReference type="EMBL" id="JBHSXM010000003">
    <property type="protein sequence ID" value="MFC6838169.1"/>
    <property type="molecule type" value="Genomic_DNA"/>
</dbReference>
<dbReference type="InterPro" id="IPR036388">
    <property type="entry name" value="WH-like_DNA-bd_sf"/>
</dbReference>
<reference evidence="5 6" key="1">
    <citation type="journal article" date="2019" name="Int. J. Syst. Evol. Microbiol.">
        <title>The Global Catalogue of Microorganisms (GCM) 10K type strain sequencing project: providing services to taxonomists for standard genome sequencing and annotation.</title>
        <authorList>
            <consortium name="The Broad Institute Genomics Platform"/>
            <consortium name="The Broad Institute Genome Sequencing Center for Infectious Disease"/>
            <person name="Wu L."/>
            <person name="Ma J."/>
        </authorList>
    </citation>
    <scope>NUCLEOTIDE SEQUENCE [LARGE SCALE GENOMIC DNA]</scope>
    <source>
        <strain evidence="5 6">PSRA2</strain>
    </source>
</reference>
<organism evidence="5 6">
    <name type="scientific">Halomarina ordinaria</name>
    <dbReference type="NCBI Taxonomy" id="3033939"/>
    <lineage>
        <taxon>Archaea</taxon>
        <taxon>Methanobacteriati</taxon>
        <taxon>Methanobacteriota</taxon>
        <taxon>Stenosarchaea group</taxon>
        <taxon>Halobacteria</taxon>
        <taxon>Halobacteriales</taxon>
        <taxon>Natronomonadaceae</taxon>
        <taxon>Halomarina</taxon>
    </lineage>
</organism>
<gene>
    <name evidence="5" type="ORF">ACFQHK_16935</name>
</gene>
<dbReference type="Pfam" id="PF24281">
    <property type="entry name" value="HVO_2928_N"/>
    <property type="match status" value="1"/>
</dbReference>
<dbReference type="InterPro" id="IPR007050">
    <property type="entry name" value="HTH_bacterioopsin"/>
</dbReference>
<comment type="caution">
    <text evidence="5">The sequence shown here is derived from an EMBL/GenBank/DDBJ whole genome shotgun (WGS) entry which is preliminary data.</text>
</comment>
<dbReference type="InterPro" id="IPR056529">
    <property type="entry name" value="HVO_2928_N"/>
</dbReference>
<dbReference type="PANTHER" id="PTHR34236:SF1">
    <property type="entry name" value="DIMETHYL SULFOXIDE REDUCTASE TRANSCRIPTIONAL ACTIVATOR"/>
    <property type="match status" value="1"/>
</dbReference>
<evidence type="ECO:0000313" key="5">
    <source>
        <dbReference type="EMBL" id="MFC6838169.1"/>
    </source>
</evidence>
<accession>A0ABD5UCV0</accession>
<keyword evidence="2" id="KW-0804">Transcription</keyword>
<proteinExistence type="predicted"/>
<evidence type="ECO:0000256" key="2">
    <source>
        <dbReference type="ARBA" id="ARBA00023163"/>
    </source>
</evidence>
<evidence type="ECO:0000256" key="1">
    <source>
        <dbReference type="ARBA" id="ARBA00023015"/>
    </source>
</evidence>
<protein>
    <submittedName>
        <fullName evidence="5">Helix-turn-helix domain-containing protein</fullName>
    </submittedName>
</protein>
<evidence type="ECO:0000259" key="3">
    <source>
        <dbReference type="Pfam" id="PF04967"/>
    </source>
</evidence>
<keyword evidence="6" id="KW-1185">Reference proteome</keyword>
<dbReference type="PANTHER" id="PTHR34236">
    <property type="entry name" value="DIMETHYL SULFOXIDE REDUCTASE TRANSCRIPTIONAL ACTIVATOR"/>
    <property type="match status" value="1"/>
</dbReference>
<evidence type="ECO:0000313" key="6">
    <source>
        <dbReference type="Proteomes" id="UP001596406"/>
    </source>
</evidence>
<sequence length="240" mass="26658">MKEYVFTVEYPTGAGALSDVFIEHPDAMSKTIACVVSDDSMWRVDRMTGPEPAVDAIEACALDPEQCNECPGAGCPSHREHEVLSRDATSCTYYTYRTDIDRCPSLPSLAAEHLGDGVLYEALRRGDGYTWRVLVRKDANVGRLFDALQGAYPEGVTVSLSHLRSPTHWGDEAISIADLPYEQREALEVAVAHGYYATPREANLNEIAERIDVPQSTLQYRLQRAESWLANNFVAECLEP</sequence>
<evidence type="ECO:0000259" key="4">
    <source>
        <dbReference type="Pfam" id="PF24281"/>
    </source>
</evidence>
<dbReference type="Pfam" id="PF04967">
    <property type="entry name" value="HTH_10"/>
    <property type="match status" value="1"/>
</dbReference>
<dbReference type="Proteomes" id="UP001596406">
    <property type="component" value="Unassembled WGS sequence"/>
</dbReference>
<feature type="domain" description="HVO-2928 N-terminal" evidence="4">
    <location>
        <begin position="3"/>
        <end position="169"/>
    </location>
</feature>
<name>A0ABD5UCV0_9EURY</name>